<evidence type="ECO:0000256" key="8">
    <source>
        <dbReference type="ARBA" id="ARBA00023012"/>
    </source>
</evidence>
<feature type="region of interest" description="Disordered" evidence="10">
    <location>
        <begin position="719"/>
        <end position="755"/>
    </location>
</feature>
<dbReference type="CDD" id="cd00082">
    <property type="entry name" value="HisKA"/>
    <property type="match status" value="1"/>
</dbReference>
<feature type="compositionally biased region" description="Basic residues" evidence="10">
    <location>
        <begin position="731"/>
        <end position="742"/>
    </location>
</feature>
<dbReference type="Gene3D" id="3.30.565.10">
    <property type="entry name" value="Histidine kinase-like ATPase, C-terminal domain"/>
    <property type="match status" value="1"/>
</dbReference>
<feature type="transmembrane region" description="Helical" evidence="11">
    <location>
        <begin position="29"/>
        <end position="46"/>
    </location>
</feature>
<name>A0A4P9XTZ3_9FUNG</name>
<dbReference type="GO" id="GO:0005524">
    <property type="term" value="F:ATP binding"/>
    <property type="evidence" value="ECO:0007669"/>
    <property type="project" value="UniProtKB-KW"/>
</dbReference>
<dbReference type="SUPFAM" id="SSF55874">
    <property type="entry name" value="ATPase domain of HSP90 chaperone/DNA topoisomerase II/histidine kinase"/>
    <property type="match status" value="1"/>
</dbReference>
<feature type="transmembrane region" description="Helical" evidence="11">
    <location>
        <begin position="324"/>
        <end position="349"/>
    </location>
</feature>
<keyword evidence="11" id="KW-0812">Transmembrane</keyword>
<dbReference type="FunFam" id="1.10.287.130:FF:000002">
    <property type="entry name" value="Two-component osmosensing histidine kinase"/>
    <property type="match status" value="1"/>
</dbReference>
<dbReference type="GO" id="GO:0000155">
    <property type="term" value="F:phosphorelay sensor kinase activity"/>
    <property type="evidence" value="ECO:0007669"/>
    <property type="project" value="InterPro"/>
</dbReference>
<keyword evidence="3 9" id="KW-0597">Phosphoprotein</keyword>
<dbReference type="CDD" id="cd17546">
    <property type="entry name" value="REC_hyHK_CKI1_RcsC-like"/>
    <property type="match status" value="1"/>
</dbReference>
<reference evidence="15" key="1">
    <citation type="journal article" date="2018" name="Nat. Microbiol.">
        <title>Leveraging single-cell genomics to expand the fungal tree of life.</title>
        <authorList>
            <person name="Ahrendt S.R."/>
            <person name="Quandt C.A."/>
            <person name="Ciobanu D."/>
            <person name="Clum A."/>
            <person name="Salamov A."/>
            <person name="Andreopoulos B."/>
            <person name="Cheng J.F."/>
            <person name="Woyke T."/>
            <person name="Pelin A."/>
            <person name="Henrissat B."/>
            <person name="Reynolds N.K."/>
            <person name="Benny G.L."/>
            <person name="Smith M.E."/>
            <person name="James T.Y."/>
            <person name="Grigoriev I.V."/>
        </authorList>
    </citation>
    <scope>NUCLEOTIDE SEQUENCE [LARGE SCALE GENOMIC DNA]</scope>
    <source>
        <strain evidence="15">RSA 1356</strain>
    </source>
</reference>
<dbReference type="InterPro" id="IPR001789">
    <property type="entry name" value="Sig_transdc_resp-reg_receiver"/>
</dbReference>
<organism evidence="14 15">
    <name type="scientific">Thamnocephalis sphaerospora</name>
    <dbReference type="NCBI Taxonomy" id="78915"/>
    <lineage>
        <taxon>Eukaryota</taxon>
        <taxon>Fungi</taxon>
        <taxon>Fungi incertae sedis</taxon>
        <taxon>Zoopagomycota</taxon>
        <taxon>Zoopagomycotina</taxon>
        <taxon>Zoopagomycetes</taxon>
        <taxon>Zoopagales</taxon>
        <taxon>Sigmoideomycetaceae</taxon>
        <taxon>Thamnocephalis</taxon>
    </lineage>
</organism>
<protein>
    <recommendedName>
        <fullName evidence="2">histidine kinase</fullName>
        <ecNumber evidence="2">2.7.13.3</ecNumber>
    </recommendedName>
</protein>
<evidence type="ECO:0000259" key="13">
    <source>
        <dbReference type="PROSITE" id="PS50110"/>
    </source>
</evidence>
<dbReference type="InterPro" id="IPR003594">
    <property type="entry name" value="HATPase_dom"/>
</dbReference>
<feature type="domain" description="Histidine kinase" evidence="12">
    <location>
        <begin position="388"/>
        <end position="603"/>
    </location>
</feature>
<dbReference type="InterPro" id="IPR036097">
    <property type="entry name" value="HisK_dim/P_sf"/>
</dbReference>
<keyword evidence="11" id="KW-1133">Transmembrane helix</keyword>
<feature type="compositionally biased region" description="Polar residues" evidence="10">
    <location>
        <begin position="1015"/>
        <end position="1032"/>
    </location>
</feature>
<dbReference type="EC" id="2.7.13.3" evidence="2"/>
<keyword evidence="15" id="KW-1185">Reference proteome</keyword>
<evidence type="ECO:0000256" key="2">
    <source>
        <dbReference type="ARBA" id="ARBA00012438"/>
    </source>
</evidence>
<feature type="region of interest" description="Disordered" evidence="10">
    <location>
        <begin position="925"/>
        <end position="1068"/>
    </location>
</feature>
<keyword evidence="4" id="KW-0808">Transferase</keyword>
<feature type="transmembrane region" description="Helical" evidence="11">
    <location>
        <begin position="66"/>
        <end position="86"/>
    </location>
</feature>
<evidence type="ECO:0000256" key="6">
    <source>
        <dbReference type="ARBA" id="ARBA00022777"/>
    </source>
</evidence>
<dbReference type="FunFam" id="3.30.565.10:FF:000010">
    <property type="entry name" value="Sensor histidine kinase RcsC"/>
    <property type="match status" value="1"/>
</dbReference>
<dbReference type="InterPro" id="IPR005467">
    <property type="entry name" value="His_kinase_dom"/>
</dbReference>
<dbReference type="PROSITE" id="PS50110">
    <property type="entry name" value="RESPONSE_REGULATORY"/>
    <property type="match status" value="1"/>
</dbReference>
<sequence>MLGHTSFFEAASLTDAADAQQREKLSVEWNYTVILLSYLVSVQGAWTTSQVLYQVHKTRDNRRKNAWLALAAVSLGGCAIWGMHFVGKWRGLAHLQHDLPSANDYATVSMVAPRPGYVHRRHDSTNSMHTLSSRTRDRLWRRAGATEDGRRGTGASSTGADAVSASIAMRMRQRGPLVAANAVDTVTSNLSSSRFHVYDVSSSGRFTLAVSSLSRVIISGFFLALGICGMHYTGMSAMKLTVCSERHMEVFHSYSPAIITASFFIAWVVATIALVLAGNMRDTSKQFAGALVMGLGVCAMHYTGKTVLPERARNNLLWAREQSTTALIAVVLMMAACFLFSGLVGAATANSRDRLEQTMIVNKQFEQLILEKEAAERANRTKSAFVATMSHEIRTPMNAIIGFTELLRRTALSTEQVDYVATIEKSSHVLQGIINNILDFSKLESNRLELECRPFSPRSVIENVVKMTSSIAGSNVDYMLQMAVEVPAMVVGDAHRFQEIMMNIISNALKFTARGYVNVAVWTEDADDIAAVEDSGIGIADEKLAAIFEPFMQADSSVTRRYGGTGLGLVICQKLARLMGGRITVKSREGVGSAFRVRLPFEIVQESPYPKISELVPRLLRHQRFGIAMRNLQTQRMIVRGLCSRWDLDVIECRCLIEAVAAVAPPRAGQNNRVSSRALSGAARSGALVSYPASPVVQHDDDTIMANLSPPAPMQLGCSLVSSGGEDDARRNKRARKRKAAQNRRNQAANGVQHKPRCLMAGARATREPVDILLVDVEIAATSRGLVLYVEDNAINQKLGALFLKKLGYSVELASDGSQAVQSVSDAAGATGIPYDLILMDCQMPVMDGFEATRLIRKHEASFSGGLTLRRTPIIALTASTFDSWKTRCFEAGMDDFLSKPLKLDDLRRMLDKYTGPTWHCAGVTAHGADQQRNSDRKLSVSTKQSSSDVASITRKGARRPSDPASSSSSSSSSGGGGGGGGVDAGRARRPSVGPRSASTSASQDGTADVIPMKSISSSRLPPGNGSTSSQTEMREVGGSVSDGIRESKATGSEDGSYFTLGGHGGHR</sequence>
<feature type="compositionally biased region" description="Polar residues" evidence="10">
    <location>
        <begin position="997"/>
        <end position="1006"/>
    </location>
</feature>
<evidence type="ECO:0000313" key="14">
    <source>
        <dbReference type="EMBL" id="RKP09674.1"/>
    </source>
</evidence>
<evidence type="ECO:0000256" key="9">
    <source>
        <dbReference type="PROSITE-ProRule" id="PRU00169"/>
    </source>
</evidence>
<dbReference type="Pfam" id="PF00072">
    <property type="entry name" value="Response_reg"/>
    <property type="match status" value="1"/>
</dbReference>
<keyword evidence="7" id="KW-0067">ATP-binding</keyword>
<dbReference type="InterPro" id="IPR004358">
    <property type="entry name" value="Sig_transdc_His_kin-like_C"/>
</dbReference>
<dbReference type="InterPro" id="IPR011006">
    <property type="entry name" value="CheY-like_superfamily"/>
</dbReference>
<keyword evidence="5" id="KW-0547">Nucleotide-binding</keyword>
<dbReference type="Pfam" id="PF00512">
    <property type="entry name" value="HisKA"/>
    <property type="match status" value="1"/>
</dbReference>
<dbReference type="Pfam" id="PF03707">
    <property type="entry name" value="MHYT"/>
    <property type="match status" value="1"/>
</dbReference>
<dbReference type="SUPFAM" id="SSF47384">
    <property type="entry name" value="Homodimeric domain of signal transducing histidine kinase"/>
    <property type="match status" value="1"/>
</dbReference>
<feature type="transmembrane region" description="Helical" evidence="11">
    <location>
        <begin position="213"/>
        <end position="234"/>
    </location>
</feature>
<evidence type="ECO:0000313" key="15">
    <source>
        <dbReference type="Proteomes" id="UP000271241"/>
    </source>
</evidence>
<evidence type="ECO:0000256" key="5">
    <source>
        <dbReference type="ARBA" id="ARBA00022741"/>
    </source>
</evidence>
<feature type="compositionally biased region" description="Polar residues" evidence="10">
    <location>
        <begin position="940"/>
        <end position="951"/>
    </location>
</feature>
<accession>A0A4P9XTZ3</accession>
<feature type="domain" description="Response regulatory" evidence="13">
    <location>
        <begin position="786"/>
        <end position="915"/>
    </location>
</feature>
<evidence type="ECO:0000256" key="1">
    <source>
        <dbReference type="ARBA" id="ARBA00000085"/>
    </source>
</evidence>
<evidence type="ECO:0000256" key="3">
    <source>
        <dbReference type="ARBA" id="ARBA00022553"/>
    </source>
</evidence>
<dbReference type="PANTHER" id="PTHR45339:SF1">
    <property type="entry name" value="HYBRID SIGNAL TRANSDUCTION HISTIDINE KINASE J"/>
    <property type="match status" value="1"/>
</dbReference>
<evidence type="ECO:0000256" key="11">
    <source>
        <dbReference type="SAM" id="Phobius"/>
    </source>
</evidence>
<dbReference type="OrthoDB" id="60033at2759"/>
<dbReference type="SUPFAM" id="SSF52172">
    <property type="entry name" value="CheY-like"/>
    <property type="match status" value="1"/>
</dbReference>
<dbReference type="PRINTS" id="PR00344">
    <property type="entry name" value="BCTRLSENSOR"/>
</dbReference>
<keyword evidence="8" id="KW-0902">Two-component regulatory system</keyword>
<evidence type="ECO:0000256" key="4">
    <source>
        <dbReference type="ARBA" id="ARBA00022679"/>
    </source>
</evidence>
<dbReference type="Proteomes" id="UP000271241">
    <property type="component" value="Unassembled WGS sequence"/>
</dbReference>
<evidence type="ECO:0000259" key="12">
    <source>
        <dbReference type="PROSITE" id="PS50109"/>
    </source>
</evidence>
<dbReference type="SMART" id="SM00388">
    <property type="entry name" value="HisKA"/>
    <property type="match status" value="1"/>
</dbReference>
<keyword evidence="11" id="KW-0472">Membrane</keyword>
<comment type="catalytic activity">
    <reaction evidence="1">
        <text>ATP + protein L-histidine = ADP + protein N-phospho-L-histidine.</text>
        <dbReference type="EC" id="2.7.13.3"/>
    </reaction>
</comment>
<dbReference type="InterPro" id="IPR036890">
    <property type="entry name" value="HATPase_C_sf"/>
</dbReference>
<dbReference type="PANTHER" id="PTHR45339">
    <property type="entry name" value="HYBRID SIGNAL TRANSDUCTION HISTIDINE KINASE J"/>
    <property type="match status" value="1"/>
</dbReference>
<feature type="modified residue" description="4-aspartylphosphate" evidence="9">
    <location>
        <position position="841"/>
    </location>
</feature>
<dbReference type="PROSITE" id="PS50109">
    <property type="entry name" value="HIS_KIN"/>
    <property type="match status" value="1"/>
</dbReference>
<feature type="compositionally biased region" description="Gly residues" evidence="10">
    <location>
        <begin position="974"/>
        <end position="984"/>
    </location>
</feature>
<dbReference type="CDD" id="cd16922">
    <property type="entry name" value="HATPase_EvgS-ArcB-TorS-like"/>
    <property type="match status" value="1"/>
</dbReference>
<keyword evidence="6" id="KW-0418">Kinase</keyword>
<dbReference type="STRING" id="78915.A0A4P9XTZ3"/>
<dbReference type="SMART" id="SM00387">
    <property type="entry name" value="HATPase_c"/>
    <property type="match status" value="1"/>
</dbReference>
<dbReference type="AlphaFoldDB" id="A0A4P9XTZ3"/>
<dbReference type="Gene3D" id="3.40.50.2300">
    <property type="match status" value="1"/>
</dbReference>
<feature type="transmembrane region" description="Helical" evidence="11">
    <location>
        <begin position="254"/>
        <end position="275"/>
    </location>
</feature>
<dbReference type="Gene3D" id="1.10.287.130">
    <property type="match status" value="1"/>
</dbReference>
<dbReference type="Pfam" id="PF02518">
    <property type="entry name" value="HATPase_c"/>
    <property type="match status" value="1"/>
</dbReference>
<dbReference type="SMART" id="SM00448">
    <property type="entry name" value="REC"/>
    <property type="match status" value="1"/>
</dbReference>
<evidence type="ECO:0000256" key="10">
    <source>
        <dbReference type="SAM" id="MobiDB-lite"/>
    </source>
</evidence>
<dbReference type="EMBL" id="KZ992496">
    <property type="protein sequence ID" value="RKP09674.1"/>
    <property type="molecule type" value="Genomic_DNA"/>
</dbReference>
<gene>
    <name evidence="14" type="ORF">THASP1DRAFT_13950</name>
</gene>
<evidence type="ECO:0000256" key="7">
    <source>
        <dbReference type="ARBA" id="ARBA00022840"/>
    </source>
</evidence>
<proteinExistence type="predicted"/>
<dbReference type="InterPro" id="IPR003661">
    <property type="entry name" value="HisK_dim/P_dom"/>
</dbReference>
<dbReference type="InterPro" id="IPR005330">
    <property type="entry name" value="MHYT_dom"/>
</dbReference>
<feature type="transmembrane region" description="Helical" evidence="11">
    <location>
        <begin position="287"/>
        <end position="304"/>
    </location>
</feature>